<evidence type="ECO:0000313" key="3">
    <source>
        <dbReference type="Proteomes" id="UP000324748"/>
    </source>
</evidence>
<name>A0A5B0Q583_PUCGR</name>
<keyword evidence="3" id="KW-1185">Reference proteome</keyword>
<proteinExistence type="predicted"/>
<evidence type="ECO:0000256" key="1">
    <source>
        <dbReference type="SAM" id="SignalP"/>
    </source>
</evidence>
<dbReference type="AlphaFoldDB" id="A0A5B0Q583"/>
<protein>
    <submittedName>
        <fullName evidence="2">Uncharacterized protein</fullName>
    </submittedName>
</protein>
<feature type="chain" id="PRO_5023053966" evidence="1">
    <location>
        <begin position="21"/>
        <end position="97"/>
    </location>
</feature>
<reference evidence="2 3" key="1">
    <citation type="submission" date="2019-05" db="EMBL/GenBank/DDBJ databases">
        <title>Emergence of the Ug99 lineage of the wheat stem rust pathogen through somatic hybridization.</title>
        <authorList>
            <person name="Li F."/>
            <person name="Upadhyaya N.M."/>
            <person name="Sperschneider J."/>
            <person name="Matny O."/>
            <person name="Nguyen-Phuc H."/>
            <person name="Mago R."/>
            <person name="Raley C."/>
            <person name="Miller M.E."/>
            <person name="Silverstein K.A.T."/>
            <person name="Henningsen E."/>
            <person name="Hirsch C.D."/>
            <person name="Visser B."/>
            <person name="Pretorius Z.A."/>
            <person name="Steffenson B.J."/>
            <person name="Schwessinger B."/>
            <person name="Dodds P.N."/>
            <person name="Figueroa M."/>
        </authorList>
    </citation>
    <scope>NUCLEOTIDE SEQUENCE [LARGE SCALE GENOMIC DNA]</scope>
    <source>
        <strain evidence="2">21-0</strain>
    </source>
</reference>
<evidence type="ECO:0000313" key="2">
    <source>
        <dbReference type="EMBL" id="KAA1108381.1"/>
    </source>
</evidence>
<comment type="caution">
    <text evidence="2">The sequence shown here is derived from an EMBL/GenBank/DDBJ whole genome shotgun (WGS) entry which is preliminary data.</text>
</comment>
<feature type="signal peptide" evidence="1">
    <location>
        <begin position="1"/>
        <end position="20"/>
    </location>
</feature>
<sequence>MQIWKATILSLGLLVGIAFGLEHAASCTNPQLMVTNLGPWVNCPVPLCREQYSQTERVSCSTCHASKIENSRPGCTDHWTLVGTFKKGVGLYCRRKL</sequence>
<gene>
    <name evidence="2" type="ORF">PGT21_010500</name>
</gene>
<accession>A0A5B0Q583</accession>
<dbReference type="EMBL" id="VSWC01000028">
    <property type="protein sequence ID" value="KAA1108381.1"/>
    <property type="molecule type" value="Genomic_DNA"/>
</dbReference>
<dbReference type="Proteomes" id="UP000324748">
    <property type="component" value="Unassembled WGS sequence"/>
</dbReference>
<keyword evidence="1" id="KW-0732">Signal</keyword>
<organism evidence="2 3">
    <name type="scientific">Puccinia graminis f. sp. tritici</name>
    <dbReference type="NCBI Taxonomy" id="56615"/>
    <lineage>
        <taxon>Eukaryota</taxon>
        <taxon>Fungi</taxon>
        <taxon>Dikarya</taxon>
        <taxon>Basidiomycota</taxon>
        <taxon>Pucciniomycotina</taxon>
        <taxon>Pucciniomycetes</taxon>
        <taxon>Pucciniales</taxon>
        <taxon>Pucciniaceae</taxon>
        <taxon>Puccinia</taxon>
    </lineage>
</organism>